<feature type="region of interest" description="Disordered" evidence="1">
    <location>
        <begin position="1"/>
        <end position="27"/>
    </location>
</feature>
<evidence type="ECO:0000313" key="2">
    <source>
        <dbReference type="EMBL" id="KAG2547779.1"/>
    </source>
</evidence>
<protein>
    <submittedName>
        <fullName evidence="2">Uncharacterized protein</fullName>
    </submittedName>
</protein>
<gene>
    <name evidence="2" type="ORF">PVAP13_9KG125400</name>
</gene>
<accession>A0A8T0NHQ5</accession>
<dbReference type="AlphaFoldDB" id="A0A8T0NHQ5"/>
<evidence type="ECO:0000313" key="3">
    <source>
        <dbReference type="Proteomes" id="UP000823388"/>
    </source>
</evidence>
<name>A0A8T0NHQ5_PANVG</name>
<proteinExistence type="predicted"/>
<organism evidence="2 3">
    <name type="scientific">Panicum virgatum</name>
    <name type="common">Blackwell switchgrass</name>
    <dbReference type="NCBI Taxonomy" id="38727"/>
    <lineage>
        <taxon>Eukaryota</taxon>
        <taxon>Viridiplantae</taxon>
        <taxon>Streptophyta</taxon>
        <taxon>Embryophyta</taxon>
        <taxon>Tracheophyta</taxon>
        <taxon>Spermatophyta</taxon>
        <taxon>Magnoliopsida</taxon>
        <taxon>Liliopsida</taxon>
        <taxon>Poales</taxon>
        <taxon>Poaceae</taxon>
        <taxon>PACMAD clade</taxon>
        <taxon>Panicoideae</taxon>
        <taxon>Panicodae</taxon>
        <taxon>Paniceae</taxon>
        <taxon>Panicinae</taxon>
        <taxon>Panicum</taxon>
        <taxon>Panicum sect. Hiantes</taxon>
    </lineage>
</organism>
<comment type="caution">
    <text evidence="2">The sequence shown here is derived from an EMBL/GenBank/DDBJ whole genome shotgun (WGS) entry which is preliminary data.</text>
</comment>
<sequence>MKTGPERPFPSLSGPEQSPVSSHPDSFLETRRVRGAGGGRGDEAAARILDGNPPRHLLTVLGSGSGSAASLLGLRPPCRGGGRRDPAWLLQCCLDSPPAAPAGRKVLRSSCVLDVAGLEGGRGDRVPRCGRCLNPKAARRGMVQNTHIFMELKGFAGLPTASNFYKFGLTRLSPIRYYMLPDVYVM</sequence>
<evidence type="ECO:0000256" key="1">
    <source>
        <dbReference type="SAM" id="MobiDB-lite"/>
    </source>
</evidence>
<dbReference type="Proteomes" id="UP000823388">
    <property type="component" value="Chromosome 9K"/>
</dbReference>
<reference evidence="2" key="1">
    <citation type="submission" date="2020-05" db="EMBL/GenBank/DDBJ databases">
        <title>WGS assembly of Panicum virgatum.</title>
        <authorList>
            <person name="Lovell J.T."/>
            <person name="Jenkins J."/>
            <person name="Shu S."/>
            <person name="Juenger T.E."/>
            <person name="Schmutz J."/>
        </authorList>
    </citation>
    <scope>NUCLEOTIDE SEQUENCE</scope>
    <source>
        <strain evidence="2">AP13</strain>
    </source>
</reference>
<feature type="compositionally biased region" description="Polar residues" evidence="1">
    <location>
        <begin position="14"/>
        <end position="24"/>
    </location>
</feature>
<keyword evidence="3" id="KW-1185">Reference proteome</keyword>
<dbReference type="EMBL" id="CM029053">
    <property type="protein sequence ID" value="KAG2547779.1"/>
    <property type="molecule type" value="Genomic_DNA"/>
</dbReference>